<evidence type="ECO:0000256" key="1">
    <source>
        <dbReference type="SAM" id="MobiDB-lite"/>
    </source>
</evidence>
<proteinExistence type="predicted"/>
<organism evidence="2 3">
    <name type="scientific">Ensete ventricosum</name>
    <name type="common">Abyssinian banana</name>
    <name type="synonym">Musa ensete</name>
    <dbReference type="NCBI Taxonomy" id="4639"/>
    <lineage>
        <taxon>Eukaryota</taxon>
        <taxon>Viridiplantae</taxon>
        <taxon>Streptophyta</taxon>
        <taxon>Embryophyta</taxon>
        <taxon>Tracheophyta</taxon>
        <taxon>Spermatophyta</taxon>
        <taxon>Magnoliopsida</taxon>
        <taxon>Liliopsida</taxon>
        <taxon>Zingiberales</taxon>
        <taxon>Musaceae</taxon>
        <taxon>Ensete</taxon>
    </lineage>
</organism>
<protein>
    <submittedName>
        <fullName evidence="2">Uncharacterized protein</fullName>
    </submittedName>
</protein>
<evidence type="ECO:0000313" key="2">
    <source>
        <dbReference type="EMBL" id="RRT73529.1"/>
    </source>
</evidence>
<reference evidence="2 3" key="1">
    <citation type="journal article" date="2014" name="Agronomy (Basel)">
        <title>A Draft Genome Sequence for Ensete ventricosum, the Drought-Tolerant Tree Against Hunger.</title>
        <authorList>
            <person name="Harrison J."/>
            <person name="Moore K.A."/>
            <person name="Paszkiewicz K."/>
            <person name="Jones T."/>
            <person name="Grant M."/>
            <person name="Ambacheew D."/>
            <person name="Muzemil S."/>
            <person name="Studholme D.J."/>
        </authorList>
    </citation>
    <scope>NUCLEOTIDE SEQUENCE [LARGE SCALE GENOMIC DNA]</scope>
</reference>
<feature type="region of interest" description="Disordered" evidence="1">
    <location>
        <begin position="44"/>
        <end position="73"/>
    </location>
</feature>
<accession>A0A427ABE7</accession>
<dbReference type="Proteomes" id="UP000287651">
    <property type="component" value="Unassembled WGS sequence"/>
</dbReference>
<feature type="compositionally biased region" description="Basic residues" evidence="1">
    <location>
        <begin position="62"/>
        <end position="73"/>
    </location>
</feature>
<name>A0A427ABE7_ENSVE</name>
<gene>
    <name evidence="2" type="ORF">B296_00017156</name>
</gene>
<feature type="non-terminal residue" evidence="2">
    <location>
        <position position="73"/>
    </location>
</feature>
<evidence type="ECO:0000313" key="3">
    <source>
        <dbReference type="Proteomes" id="UP000287651"/>
    </source>
</evidence>
<sequence>MHPLRFPNNGIKAKVAGQGQAPCRGEQPWPGYLQGAIGYGQAPCKGAATRRGCSSQGATTHGHGRLRPARRGG</sequence>
<dbReference type="AlphaFoldDB" id="A0A427ABE7"/>
<dbReference type="EMBL" id="AMZH03003065">
    <property type="protein sequence ID" value="RRT73529.1"/>
    <property type="molecule type" value="Genomic_DNA"/>
</dbReference>
<comment type="caution">
    <text evidence="2">The sequence shown here is derived from an EMBL/GenBank/DDBJ whole genome shotgun (WGS) entry which is preliminary data.</text>
</comment>